<protein>
    <submittedName>
        <fullName evidence="3">Uncharacterized protein</fullName>
    </submittedName>
</protein>
<sequence length="155" mass="17713">MWLNQDKARTFRPQKLRPKSDPEPEQQRKNIPPSFLEIIGTISAEPVLSTDDNPIPLDKMAMNQYAQQEKTKGNSIGAKNAYDDASRNQSCRLLPCWVPGYIFIFGVFLLKEGFDGLQFFFRLFLGIWVMGRSSCSRGNAMLCAVYALMLRKQEI</sequence>
<keyword evidence="2" id="KW-0472">Membrane</keyword>
<feature type="transmembrane region" description="Helical" evidence="2">
    <location>
        <begin position="93"/>
        <end position="110"/>
    </location>
</feature>
<feature type="region of interest" description="Disordered" evidence="1">
    <location>
        <begin position="1"/>
        <end position="30"/>
    </location>
</feature>
<dbReference type="Proteomes" id="UP000054563">
    <property type="component" value="Unassembled WGS sequence"/>
</dbReference>
<evidence type="ECO:0000256" key="1">
    <source>
        <dbReference type="SAM" id="MobiDB-lite"/>
    </source>
</evidence>
<keyword evidence="2" id="KW-1133">Transmembrane helix</keyword>
<dbReference type="EMBL" id="DS016992">
    <property type="protein sequence ID" value="KMU86410.1"/>
    <property type="molecule type" value="Genomic_DNA"/>
</dbReference>
<reference evidence="4" key="1">
    <citation type="journal article" date="2010" name="Genome Res.">
        <title>Population genomic sequencing of Coccidioides fungi reveals recent hybridization and transposon control.</title>
        <authorList>
            <person name="Neafsey D.E."/>
            <person name="Barker B.M."/>
            <person name="Sharpton T.J."/>
            <person name="Stajich J.E."/>
            <person name="Park D.J."/>
            <person name="Whiston E."/>
            <person name="Hung C.-Y."/>
            <person name="McMahan C."/>
            <person name="White J."/>
            <person name="Sykes S."/>
            <person name="Heiman D."/>
            <person name="Young S."/>
            <person name="Zeng Q."/>
            <person name="Abouelleil A."/>
            <person name="Aftuck L."/>
            <person name="Bessette D."/>
            <person name="Brown A."/>
            <person name="FitzGerald M."/>
            <person name="Lui A."/>
            <person name="Macdonald J.P."/>
            <person name="Priest M."/>
            <person name="Orbach M.J."/>
            <person name="Galgiani J.N."/>
            <person name="Kirkland T.N."/>
            <person name="Cole G.T."/>
            <person name="Birren B.W."/>
            <person name="Henn M.R."/>
            <person name="Taylor J.W."/>
            <person name="Rounsley S.D."/>
        </authorList>
    </citation>
    <scope>NUCLEOTIDE SEQUENCE [LARGE SCALE GENOMIC DNA]</scope>
    <source>
        <strain evidence="4">H538.4</strain>
    </source>
</reference>
<proteinExistence type="predicted"/>
<evidence type="ECO:0000256" key="2">
    <source>
        <dbReference type="SAM" id="Phobius"/>
    </source>
</evidence>
<name>A0A0J8RMU7_COCIT</name>
<dbReference type="VEuPathDB" id="FungiDB:CIHG_04199"/>
<gene>
    <name evidence="3" type="ORF">CIHG_04199</name>
</gene>
<accession>A0A0J8RMU7</accession>
<evidence type="ECO:0000313" key="3">
    <source>
        <dbReference type="EMBL" id="KMU86410.1"/>
    </source>
</evidence>
<keyword evidence="2" id="KW-0812">Transmembrane</keyword>
<feature type="compositionally biased region" description="Basic and acidic residues" evidence="1">
    <location>
        <begin position="18"/>
        <end position="28"/>
    </location>
</feature>
<evidence type="ECO:0000313" key="4">
    <source>
        <dbReference type="Proteomes" id="UP000054563"/>
    </source>
</evidence>
<organism evidence="3 4">
    <name type="scientific">Coccidioides immitis H538.4</name>
    <dbReference type="NCBI Taxonomy" id="396776"/>
    <lineage>
        <taxon>Eukaryota</taxon>
        <taxon>Fungi</taxon>
        <taxon>Dikarya</taxon>
        <taxon>Ascomycota</taxon>
        <taxon>Pezizomycotina</taxon>
        <taxon>Eurotiomycetes</taxon>
        <taxon>Eurotiomycetidae</taxon>
        <taxon>Onygenales</taxon>
        <taxon>Onygenaceae</taxon>
        <taxon>Coccidioides</taxon>
    </lineage>
</organism>
<dbReference type="AlphaFoldDB" id="A0A0J8RMU7"/>